<sequence length="252" mass="28633">MVKSLSTSRSLIYTTMLLPSLENISFVIRMAPSRQYSASPPASGSMNPGWKSFPYVIDTTSYFKSDVAQSNFYWIMVPINYSNEDGDQAALVVLKLPVQFEIEYKGAILMNPGGPDGRVVEILVPLVPHSVRHYQLRSSWGRQFNTSGRDFPLQRKSRWSAIPDHWIAVLNTQHPTIPRLWAFGHVITKVAEEREKGFTNYIVPTTLPGICFKLMKQLVKRNFNFGDSSDEGFNVNAYLKFSYCLHTARCLL</sequence>
<reference evidence="1" key="1">
    <citation type="submission" date="2023-06" db="EMBL/GenBank/DDBJ databases">
        <authorList>
            <consortium name="Lawrence Berkeley National Laboratory"/>
            <person name="Ahrendt S."/>
            <person name="Sahu N."/>
            <person name="Indic B."/>
            <person name="Wong-Bajracharya J."/>
            <person name="Merenyi Z."/>
            <person name="Ke H.-M."/>
            <person name="Monk M."/>
            <person name="Kocsube S."/>
            <person name="Drula E."/>
            <person name="Lipzen A."/>
            <person name="Balint B."/>
            <person name="Henrissat B."/>
            <person name="Andreopoulos B."/>
            <person name="Martin F.M."/>
            <person name="Harder C.B."/>
            <person name="Rigling D."/>
            <person name="Ford K.L."/>
            <person name="Foster G.D."/>
            <person name="Pangilinan J."/>
            <person name="Papanicolaou A."/>
            <person name="Barry K."/>
            <person name="LaButti K."/>
            <person name="Viragh M."/>
            <person name="Koriabine M."/>
            <person name="Yan M."/>
            <person name="Riley R."/>
            <person name="Champramary S."/>
            <person name="Plett K.L."/>
            <person name="Tsai I.J."/>
            <person name="Slot J."/>
            <person name="Sipos G."/>
            <person name="Plett J."/>
            <person name="Nagy L.G."/>
            <person name="Grigoriev I.V."/>
        </authorList>
    </citation>
    <scope>NUCLEOTIDE SEQUENCE</scope>
    <source>
        <strain evidence="1">HWK02</strain>
    </source>
</reference>
<accession>A0AA39P914</accession>
<protein>
    <submittedName>
        <fullName evidence="1">Uncharacterized protein</fullName>
    </submittedName>
</protein>
<dbReference type="Proteomes" id="UP001175228">
    <property type="component" value="Unassembled WGS sequence"/>
</dbReference>
<proteinExistence type="predicted"/>
<dbReference type="AlphaFoldDB" id="A0AA39P914"/>
<evidence type="ECO:0000313" key="2">
    <source>
        <dbReference type="Proteomes" id="UP001175228"/>
    </source>
</evidence>
<name>A0AA39P914_9AGAR</name>
<gene>
    <name evidence="1" type="ORF">EDD18DRAFT_1337355</name>
</gene>
<dbReference type="EMBL" id="JAUEPU010000086">
    <property type="protein sequence ID" value="KAK0479838.1"/>
    <property type="molecule type" value="Genomic_DNA"/>
</dbReference>
<evidence type="ECO:0000313" key="1">
    <source>
        <dbReference type="EMBL" id="KAK0479838.1"/>
    </source>
</evidence>
<organism evidence="1 2">
    <name type="scientific">Armillaria luteobubalina</name>
    <dbReference type="NCBI Taxonomy" id="153913"/>
    <lineage>
        <taxon>Eukaryota</taxon>
        <taxon>Fungi</taxon>
        <taxon>Dikarya</taxon>
        <taxon>Basidiomycota</taxon>
        <taxon>Agaricomycotina</taxon>
        <taxon>Agaricomycetes</taxon>
        <taxon>Agaricomycetidae</taxon>
        <taxon>Agaricales</taxon>
        <taxon>Marasmiineae</taxon>
        <taxon>Physalacriaceae</taxon>
        <taxon>Armillaria</taxon>
    </lineage>
</organism>
<keyword evidence="2" id="KW-1185">Reference proteome</keyword>
<comment type="caution">
    <text evidence="1">The sequence shown here is derived from an EMBL/GenBank/DDBJ whole genome shotgun (WGS) entry which is preliminary data.</text>
</comment>